<dbReference type="AlphaFoldDB" id="A0A0B7NE89"/>
<sequence>MRLHRGTVALLVTTKRLKMPESIEEVPALLPPVFNLVYTHAQTIKRTAAYIDDVSTSVSFGSKSELTFIPPCFAPSAKANKKRKSKEI</sequence>
<dbReference type="OrthoDB" id="2271149at2759"/>
<protein>
    <submittedName>
        <fullName evidence="1">Uncharacterized protein</fullName>
    </submittedName>
</protein>
<evidence type="ECO:0000313" key="2">
    <source>
        <dbReference type="Proteomes" id="UP000054107"/>
    </source>
</evidence>
<reference evidence="1 2" key="1">
    <citation type="submission" date="2014-09" db="EMBL/GenBank/DDBJ databases">
        <authorList>
            <person name="Ellenberger Sabrina"/>
        </authorList>
    </citation>
    <scope>NUCLEOTIDE SEQUENCE [LARGE SCALE GENOMIC DNA]</scope>
    <source>
        <strain evidence="1 2">CBS 412.66</strain>
    </source>
</reference>
<keyword evidence="2" id="KW-1185">Reference proteome</keyword>
<name>A0A0B7NE89_9FUNG</name>
<proteinExistence type="predicted"/>
<evidence type="ECO:0000313" key="1">
    <source>
        <dbReference type="EMBL" id="CEP16821.1"/>
    </source>
</evidence>
<gene>
    <name evidence="1" type="primary">PARPA_11100.1 scaffold 42800</name>
</gene>
<dbReference type="EMBL" id="LN733372">
    <property type="protein sequence ID" value="CEP16821.1"/>
    <property type="molecule type" value="Genomic_DNA"/>
</dbReference>
<dbReference type="Proteomes" id="UP000054107">
    <property type="component" value="Unassembled WGS sequence"/>
</dbReference>
<organism evidence="1 2">
    <name type="scientific">Parasitella parasitica</name>
    <dbReference type="NCBI Taxonomy" id="35722"/>
    <lineage>
        <taxon>Eukaryota</taxon>
        <taxon>Fungi</taxon>
        <taxon>Fungi incertae sedis</taxon>
        <taxon>Mucoromycota</taxon>
        <taxon>Mucoromycotina</taxon>
        <taxon>Mucoromycetes</taxon>
        <taxon>Mucorales</taxon>
        <taxon>Mucorineae</taxon>
        <taxon>Mucoraceae</taxon>
        <taxon>Parasitella</taxon>
    </lineage>
</organism>
<accession>A0A0B7NE89</accession>